<organism evidence="3 4">
    <name type="scientific">Durusdinium trenchii</name>
    <dbReference type="NCBI Taxonomy" id="1381693"/>
    <lineage>
        <taxon>Eukaryota</taxon>
        <taxon>Sar</taxon>
        <taxon>Alveolata</taxon>
        <taxon>Dinophyceae</taxon>
        <taxon>Suessiales</taxon>
        <taxon>Symbiodiniaceae</taxon>
        <taxon>Durusdinium</taxon>
    </lineage>
</organism>
<keyword evidence="4" id="KW-1185">Reference proteome</keyword>
<evidence type="ECO:0000313" key="3">
    <source>
        <dbReference type="EMBL" id="CAK9025962.1"/>
    </source>
</evidence>
<evidence type="ECO:0000256" key="1">
    <source>
        <dbReference type="ARBA" id="ARBA00004496"/>
    </source>
</evidence>
<accession>A0ABP0KGL4</accession>
<name>A0ABP0KGL4_9DINO</name>
<dbReference type="PANTHER" id="PTHR45994:SF1">
    <property type="entry name" value="FI21225P1"/>
    <property type="match status" value="1"/>
</dbReference>
<dbReference type="SUPFAM" id="SSF48371">
    <property type="entry name" value="ARM repeat"/>
    <property type="match status" value="2"/>
</dbReference>
<evidence type="ECO:0000256" key="2">
    <source>
        <dbReference type="ARBA" id="ARBA00022490"/>
    </source>
</evidence>
<gene>
    <name evidence="3" type="ORF">CCMP2556_LOCUS16180</name>
</gene>
<evidence type="ECO:0000313" key="4">
    <source>
        <dbReference type="Proteomes" id="UP001642484"/>
    </source>
</evidence>
<evidence type="ECO:0008006" key="5">
    <source>
        <dbReference type="Google" id="ProtNLM"/>
    </source>
</evidence>
<reference evidence="3 4" key="1">
    <citation type="submission" date="2024-02" db="EMBL/GenBank/DDBJ databases">
        <authorList>
            <person name="Chen Y."/>
            <person name="Shah S."/>
            <person name="Dougan E. K."/>
            <person name="Thang M."/>
            <person name="Chan C."/>
        </authorList>
    </citation>
    <scope>NUCLEOTIDE SEQUENCE [LARGE SCALE GENOMIC DNA]</scope>
</reference>
<comment type="caution">
    <text evidence="3">The sequence shown here is derived from an EMBL/GenBank/DDBJ whole genome shotgun (WGS) entry which is preliminary data.</text>
</comment>
<sequence length="851" mass="93361">MDLATCSGPIYIGKRQVRQVVFTSNRAGFETHDKMAKGYVAPMKEILPKKAECPEPSTSLSFLQQLGDEKITPEQELEICEQLRRAALSSQAALLVKHQAVARLLDAAAKMGEARDGLRKAALQCLCCLAAGRELDDEDGKEHSIRPSAADARQQLRSALEPTFLKKLGQLCKDHAGSLSQLAHLLGYCQEIEDTEALAVLHRALESQEEVQRAGLAALTAICDNRRRLGAQGAAVVPSQSLLKCLEAALHSSHQELVQALLAEVFALFADDEDRPQNMQVDLPELGLRILEPFLQSEEPLLRCNGLAGLSCLLAAKAKAAKVLQLSAAPLTAMLKALGEPGEGRAQEHAAEALILAASDVSTRQRWIEGEGIEVILNALSEERGKDRSFVDAKLVAVLAIMAAHEKSVRDEVFDRVDFMMELRFAMEMAMKRTMAANGPEEKRQARRLCCALLESFAMLSIHGEFKELLSKSKKTLVALQDLAKEEDFEDKALSFFYAMLIHNLCRSREDKQRIKTGNAMIDDLSADDFKALEEFYERMPAEARPQRNGEVDAGDKALAQKMRAWCLQRKGDSGPAPVVLKLCRAASNGSVQSKVLAAESLRLLCQDQSHRKFVAASGGLRTLLELAEEPKAMEPARQALAQILISTNPMLLQYHEQLNAVRPLLQMFSSSNELYQFEGAMAFTNLLTSSEELRTYALQSGAWNLCKDLLFSDNEQVQCAGLEVLCNLTLSPEVLERFADGKAEVELQLLGAFCQSEDLRSSVAASGALAMLADCPEVAEQIASCPHCIKGLLHLLEQKEPPLQHRAMVLATSLVETEAEAKDVILKKVKERRKLGFSSVEAQGLAESLG</sequence>
<dbReference type="Gene3D" id="1.25.10.10">
    <property type="entry name" value="Leucine-rich Repeat Variant"/>
    <property type="match status" value="2"/>
</dbReference>
<dbReference type="InterPro" id="IPR016024">
    <property type="entry name" value="ARM-type_fold"/>
</dbReference>
<keyword evidence="2" id="KW-0963">Cytoplasm</keyword>
<protein>
    <recommendedName>
        <fullName evidence="5">Protein unc-45 homolog B</fullName>
    </recommendedName>
</protein>
<dbReference type="InterPro" id="IPR000225">
    <property type="entry name" value="Armadillo"/>
</dbReference>
<dbReference type="PANTHER" id="PTHR45994">
    <property type="entry name" value="FI21225P1"/>
    <property type="match status" value="1"/>
</dbReference>
<dbReference type="EMBL" id="CAXAMN010008624">
    <property type="protein sequence ID" value="CAK9025962.1"/>
    <property type="molecule type" value="Genomic_DNA"/>
</dbReference>
<dbReference type="SMART" id="SM00185">
    <property type="entry name" value="ARM"/>
    <property type="match status" value="5"/>
</dbReference>
<dbReference type="InterPro" id="IPR011989">
    <property type="entry name" value="ARM-like"/>
</dbReference>
<proteinExistence type="predicted"/>
<comment type="subcellular location">
    <subcellularLocation>
        <location evidence="1">Cytoplasm</location>
    </subcellularLocation>
</comment>
<dbReference type="Proteomes" id="UP001642484">
    <property type="component" value="Unassembled WGS sequence"/>
</dbReference>